<feature type="transmembrane region" description="Helical" evidence="6">
    <location>
        <begin position="239"/>
        <end position="257"/>
    </location>
</feature>
<reference evidence="7 8" key="1">
    <citation type="journal article" date="2016" name="PLoS Pathog.">
        <title>Biosynthesis of antibiotic leucinostatins in bio-control fungus Purpureocillium lilacinum and their inhibition on phytophthora revealed by genome mining.</title>
        <authorList>
            <person name="Wang G."/>
            <person name="Liu Z."/>
            <person name="Lin R."/>
            <person name="Li E."/>
            <person name="Mao Z."/>
            <person name="Ling J."/>
            <person name="Yang Y."/>
            <person name="Yin W.B."/>
            <person name="Xie B."/>
        </authorList>
    </citation>
    <scope>NUCLEOTIDE SEQUENCE [LARGE SCALE GENOMIC DNA]</scope>
    <source>
        <strain evidence="7">170</strain>
    </source>
</reference>
<dbReference type="PANTHER" id="PTHR30249:SF0">
    <property type="entry name" value="PLASTIDAL GLYCOLATE_GLYCERATE TRANSLOCATOR 1, CHLOROPLASTIC"/>
    <property type="match status" value="1"/>
</dbReference>
<dbReference type="KEGG" id="pchm:VFPPC_02544"/>
<dbReference type="InterPro" id="IPR007300">
    <property type="entry name" value="CidB/LrgB"/>
</dbReference>
<keyword evidence="2 6" id="KW-0812">Transmembrane</keyword>
<evidence type="ECO:0000256" key="4">
    <source>
        <dbReference type="ARBA" id="ARBA00023136"/>
    </source>
</evidence>
<feature type="transmembrane region" description="Helical" evidence="6">
    <location>
        <begin position="504"/>
        <end position="525"/>
    </location>
</feature>
<feature type="transmembrane region" description="Helical" evidence="6">
    <location>
        <begin position="118"/>
        <end position="145"/>
    </location>
</feature>
<feature type="region of interest" description="Disordered" evidence="5">
    <location>
        <begin position="195"/>
        <end position="221"/>
    </location>
</feature>
<gene>
    <name evidence="7" type="ORF">VFPPC_02544</name>
</gene>
<evidence type="ECO:0000256" key="1">
    <source>
        <dbReference type="ARBA" id="ARBA00004141"/>
    </source>
</evidence>
<name>A0A179FWG5_METCM</name>
<keyword evidence="3 6" id="KW-1133">Transmembrane helix</keyword>
<feature type="transmembrane region" description="Helical" evidence="6">
    <location>
        <begin position="394"/>
        <end position="418"/>
    </location>
</feature>
<organism evidence="7 8">
    <name type="scientific">Pochonia chlamydosporia 170</name>
    <dbReference type="NCBI Taxonomy" id="1380566"/>
    <lineage>
        <taxon>Eukaryota</taxon>
        <taxon>Fungi</taxon>
        <taxon>Dikarya</taxon>
        <taxon>Ascomycota</taxon>
        <taxon>Pezizomycotina</taxon>
        <taxon>Sordariomycetes</taxon>
        <taxon>Hypocreomycetidae</taxon>
        <taxon>Hypocreales</taxon>
        <taxon>Clavicipitaceae</taxon>
        <taxon>Pochonia</taxon>
    </lineage>
</organism>
<dbReference type="EMBL" id="LSBJ02000002">
    <property type="protein sequence ID" value="OAQ70006.1"/>
    <property type="molecule type" value="Genomic_DNA"/>
</dbReference>
<evidence type="ECO:0000313" key="8">
    <source>
        <dbReference type="Proteomes" id="UP000078397"/>
    </source>
</evidence>
<dbReference type="Pfam" id="PF04172">
    <property type="entry name" value="LrgB"/>
    <property type="match status" value="1"/>
</dbReference>
<protein>
    <submittedName>
        <fullName evidence="7">LrgB-like protein</fullName>
    </submittedName>
</protein>
<keyword evidence="4 6" id="KW-0472">Membrane</keyword>
<proteinExistence type="predicted"/>
<dbReference type="AlphaFoldDB" id="A0A179FWG5"/>
<feature type="transmembrane region" description="Helical" evidence="6">
    <location>
        <begin position="361"/>
        <end position="382"/>
    </location>
</feature>
<evidence type="ECO:0000256" key="2">
    <source>
        <dbReference type="ARBA" id="ARBA00022692"/>
    </source>
</evidence>
<accession>A0A179FWG5</accession>
<dbReference type="Proteomes" id="UP000078397">
    <property type="component" value="Unassembled WGS sequence"/>
</dbReference>
<dbReference type="PANTHER" id="PTHR30249">
    <property type="entry name" value="PUTATIVE SEROTONIN TRANSPORTER"/>
    <property type="match status" value="1"/>
</dbReference>
<dbReference type="GO" id="GO:0016020">
    <property type="term" value="C:membrane"/>
    <property type="evidence" value="ECO:0007669"/>
    <property type="project" value="UniProtKB-SubCell"/>
</dbReference>
<feature type="transmembrane region" description="Helical" evidence="6">
    <location>
        <begin position="91"/>
        <end position="112"/>
    </location>
</feature>
<dbReference type="RefSeq" id="XP_018146543.1">
    <property type="nucleotide sequence ID" value="XM_018282175.1"/>
</dbReference>
<feature type="transmembrane region" description="Helical" evidence="6">
    <location>
        <begin position="21"/>
        <end position="45"/>
    </location>
</feature>
<dbReference type="GeneID" id="28846169"/>
<sequence length="565" mass="61114">MTSTVSDPTIWRGRANASIHHFLWVVSVSAIYLITELNIWGLSFVLASAQLQYFASIVGMIVVFSIMAAAGQASRSCDNFYHRWIKSKVDFINAQLGVGFSVPIIMLDHVLGIRDIGYIIATSAITNVISWLAVFILSLLWLWLLTDLQPCGSTRTQDKPSKVSGFTSRCEVRSTFCRATVQHCDGPWQYLTSDDSVEKKEERTSASTNTEAGASENDVETKVEQGDGNLWCILKTNGYVILCLIGITGVGMPLELVLRDSRVLDGFSIWLCWLVALRLQRTVKYSNLFGSNIRFRHSLATMINPVLVTTLLMLGFTRFKGLLAGNGGIARVLGKFSSGSPLYAIWTASISSSVVPDNPTLWFGAGDLALSLLECGIVTWGFKLYECRRQLFSVSGILILLFSTFAAAGNTFLSVLLARTVGLQPTESLAFAARSTTLALAKPAVKALGGNLALNATLVVSNGILGQLLYPILLDKLSIPSIQAGARGKDKTTTSDQDDEDGTVTVAAGTAIGINGAAMGVSYLYEVKSRAAPYAALSMTMFGVMNVVFTTLDPFKAIVLKLASW</sequence>
<evidence type="ECO:0000256" key="5">
    <source>
        <dbReference type="SAM" id="MobiDB-lite"/>
    </source>
</evidence>
<feature type="transmembrane region" description="Helical" evidence="6">
    <location>
        <begin position="51"/>
        <end position="70"/>
    </location>
</feature>
<comment type="subcellular location">
    <subcellularLocation>
        <location evidence="1">Membrane</location>
        <topology evidence="1">Multi-pass membrane protein</topology>
    </subcellularLocation>
</comment>
<dbReference type="OrthoDB" id="2502820at2759"/>
<evidence type="ECO:0000256" key="3">
    <source>
        <dbReference type="ARBA" id="ARBA00022989"/>
    </source>
</evidence>
<evidence type="ECO:0000256" key="6">
    <source>
        <dbReference type="SAM" id="Phobius"/>
    </source>
</evidence>
<keyword evidence="8" id="KW-1185">Reference proteome</keyword>
<evidence type="ECO:0000313" key="7">
    <source>
        <dbReference type="EMBL" id="OAQ70006.1"/>
    </source>
</evidence>
<feature type="transmembrane region" description="Helical" evidence="6">
    <location>
        <begin position="531"/>
        <end position="552"/>
    </location>
</feature>
<comment type="caution">
    <text evidence="7">The sequence shown here is derived from an EMBL/GenBank/DDBJ whole genome shotgun (WGS) entry which is preliminary data.</text>
</comment>
<feature type="transmembrane region" description="Helical" evidence="6">
    <location>
        <begin position="299"/>
        <end position="316"/>
    </location>
</feature>